<reference evidence="4" key="1">
    <citation type="submission" date="2023-02" db="EMBL/GenBank/DDBJ databases">
        <title>Actinokineospora globicatena NBRC 15670.</title>
        <authorList>
            <person name="Ichikawa N."/>
            <person name="Sato H."/>
            <person name="Tonouchi N."/>
        </authorList>
    </citation>
    <scope>NUCLEOTIDE SEQUENCE</scope>
    <source>
        <strain evidence="4">NBRC 15670</strain>
    </source>
</reference>
<gene>
    <name evidence="4" type="ORF">Aglo03_09080</name>
</gene>
<dbReference type="PANTHER" id="PTHR24171">
    <property type="entry name" value="ANKYRIN REPEAT DOMAIN-CONTAINING PROTEIN 39-RELATED"/>
    <property type="match status" value="1"/>
</dbReference>
<dbReference type="SMART" id="SM00248">
    <property type="entry name" value="ANK"/>
    <property type="match status" value="2"/>
</dbReference>
<dbReference type="Gene3D" id="1.25.40.20">
    <property type="entry name" value="Ankyrin repeat-containing domain"/>
    <property type="match status" value="2"/>
</dbReference>
<keyword evidence="5" id="KW-1185">Reference proteome</keyword>
<keyword evidence="1" id="KW-0677">Repeat</keyword>
<organism evidence="4 5">
    <name type="scientific">Actinokineospora globicatena</name>
    <dbReference type="NCBI Taxonomy" id="103729"/>
    <lineage>
        <taxon>Bacteria</taxon>
        <taxon>Bacillati</taxon>
        <taxon>Actinomycetota</taxon>
        <taxon>Actinomycetes</taxon>
        <taxon>Pseudonocardiales</taxon>
        <taxon>Pseudonocardiaceae</taxon>
        <taxon>Actinokineospora</taxon>
    </lineage>
</organism>
<evidence type="ECO:0000256" key="3">
    <source>
        <dbReference type="PROSITE-ProRule" id="PRU00023"/>
    </source>
</evidence>
<feature type="repeat" description="ANK" evidence="3">
    <location>
        <begin position="35"/>
        <end position="67"/>
    </location>
</feature>
<dbReference type="EMBL" id="BSSD01000001">
    <property type="protein sequence ID" value="GLW90092.1"/>
    <property type="molecule type" value="Genomic_DNA"/>
</dbReference>
<dbReference type="InterPro" id="IPR002110">
    <property type="entry name" value="Ankyrin_rpt"/>
</dbReference>
<dbReference type="InterPro" id="IPR036770">
    <property type="entry name" value="Ankyrin_rpt-contain_sf"/>
</dbReference>
<dbReference type="AlphaFoldDB" id="A0A9W6V666"/>
<dbReference type="PROSITE" id="PS50297">
    <property type="entry name" value="ANK_REP_REGION"/>
    <property type="match status" value="1"/>
</dbReference>
<dbReference type="PANTHER" id="PTHR24171:SF9">
    <property type="entry name" value="ANKYRIN REPEAT DOMAIN-CONTAINING PROTEIN 39"/>
    <property type="match status" value="1"/>
</dbReference>
<dbReference type="SUPFAM" id="SSF48403">
    <property type="entry name" value="Ankyrin repeat"/>
    <property type="match status" value="1"/>
</dbReference>
<evidence type="ECO:0000256" key="1">
    <source>
        <dbReference type="ARBA" id="ARBA00022737"/>
    </source>
</evidence>
<name>A0A9W6V666_9PSEU</name>
<evidence type="ECO:0000313" key="5">
    <source>
        <dbReference type="Proteomes" id="UP001165042"/>
    </source>
</evidence>
<dbReference type="Proteomes" id="UP001165042">
    <property type="component" value="Unassembled WGS sequence"/>
</dbReference>
<protein>
    <recommendedName>
        <fullName evidence="6">Ankyrin repeat-containing protein</fullName>
    </recommendedName>
</protein>
<dbReference type="PROSITE" id="PS50088">
    <property type="entry name" value="ANK_REPEAT"/>
    <property type="match status" value="1"/>
</dbReference>
<evidence type="ECO:0000313" key="4">
    <source>
        <dbReference type="EMBL" id="GLW90092.1"/>
    </source>
</evidence>
<comment type="caution">
    <text evidence="4">The sequence shown here is derived from an EMBL/GenBank/DDBJ whole genome shotgun (WGS) entry which is preliminary data.</text>
</comment>
<sequence length="127" mass="12964">MSGRGELHQIALKGTAEQAAAVVAAGGDAGLADSHGFTPLHLAAQVRNVAVAEVLLAAGAPVDAVNEYGNTPLFVAVFNSRGHGEAIALLRAHGADPAKVNNAGQTPLGLARLIANYDVRQFFADID</sequence>
<dbReference type="Pfam" id="PF12796">
    <property type="entry name" value="Ank_2"/>
    <property type="match status" value="1"/>
</dbReference>
<keyword evidence="2 3" id="KW-0040">ANK repeat</keyword>
<evidence type="ECO:0008006" key="6">
    <source>
        <dbReference type="Google" id="ProtNLM"/>
    </source>
</evidence>
<evidence type="ECO:0000256" key="2">
    <source>
        <dbReference type="ARBA" id="ARBA00023043"/>
    </source>
</evidence>
<dbReference type="RefSeq" id="WP_285607815.1">
    <property type="nucleotide sequence ID" value="NZ_BSSD01000001.1"/>
</dbReference>
<proteinExistence type="predicted"/>
<accession>A0A9W6V666</accession>